<accession>X6MPX9</accession>
<sequence length="227" mass="26568">MSTKNEEKVKIKTEKKNIVASRSLLDNLNQVYDRVVANRCVRLFYLGQLLNKNYKNKIKMIHEQFINKQSAHQHLTGALIFINETVLFHCLEIESFEFLEEFFAYLLEESRLTISENDLNSKTILDELNNSDYVITRSETINNAILSSRPQSHAQFGKKSLFDARKTDVNTNLQAYICKYKVCCVSYDISREFPVWQMRDLSENGTNFLKLYIFFCPCVAFPQKLVF</sequence>
<evidence type="ECO:0000313" key="2">
    <source>
        <dbReference type="Proteomes" id="UP000023152"/>
    </source>
</evidence>
<comment type="caution">
    <text evidence="1">The sequence shown here is derived from an EMBL/GenBank/DDBJ whole genome shotgun (WGS) entry which is preliminary data.</text>
</comment>
<keyword evidence="2" id="KW-1185">Reference proteome</keyword>
<reference evidence="1 2" key="1">
    <citation type="journal article" date="2013" name="Curr. Biol.">
        <title>The Genome of the Foraminiferan Reticulomyxa filosa.</title>
        <authorList>
            <person name="Glockner G."/>
            <person name="Hulsmann N."/>
            <person name="Schleicher M."/>
            <person name="Noegel A.A."/>
            <person name="Eichinger L."/>
            <person name="Gallinger C."/>
            <person name="Pawlowski J."/>
            <person name="Sierra R."/>
            <person name="Euteneuer U."/>
            <person name="Pillet L."/>
            <person name="Moustafa A."/>
            <person name="Platzer M."/>
            <person name="Groth M."/>
            <person name="Szafranski K."/>
            <person name="Schliwa M."/>
        </authorList>
    </citation>
    <scope>NUCLEOTIDE SEQUENCE [LARGE SCALE GENOMIC DNA]</scope>
</reference>
<gene>
    <name evidence="1" type="ORF">RFI_21637</name>
</gene>
<dbReference type="EMBL" id="ASPP01018845">
    <property type="protein sequence ID" value="ETO15726.1"/>
    <property type="molecule type" value="Genomic_DNA"/>
</dbReference>
<dbReference type="AlphaFoldDB" id="X6MPX9"/>
<dbReference type="Proteomes" id="UP000023152">
    <property type="component" value="Unassembled WGS sequence"/>
</dbReference>
<evidence type="ECO:0000313" key="1">
    <source>
        <dbReference type="EMBL" id="ETO15726.1"/>
    </source>
</evidence>
<name>X6MPX9_RETFI</name>
<protein>
    <submittedName>
        <fullName evidence="1">Uncharacterized protein</fullName>
    </submittedName>
</protein>
<proteinExistence type="predicted"/>
<organism evidence="1 2">
    <name type="scientific">Reticulomyxa filosa</name>
    <dbReference type="NCBI Taxonomy" id="46433"/>
    <lineage>
        <taxon>Eukaryota</taxon>
        <taxon>Sar</taxon>
        <taxon>Rhizaria</taxon>
        <taxon>Retaria</taxon>
        <taxon>Foraminifera</taxon>
        <taxon>Monothalamids</taxon>
        <taxon>Reticulomyxidae</taxon>
        <taxon>Reticulomyxa</taxon>
    </lineage>
</organism>